<evidence type="ECO:0000259" key="2">
    <source>
        <dbReference type="SMART" id="SM00822"/>
    </source>
</evidence>
<dbReference type="EMBL" id="CADILG010000052">
    <property type="protein sequence ID" value="CAB3917696.1"/>
    <property type="molecule type" value="Genomic_DNA"/>
</dbReference>
<dbReference type="EC" id="1.1.1.-" evidence="3"/>
<accession>A0A6S7EPS1</accession>
<dbReference type="PRINTS" id="PR00080">
    <property type="entry name" value="SDRFAMILY"/>
</dbReference>
<sequence>MFEDLRNKRALVTGAFGGLGAEFARTLAAAGAHVALAGRRLQAGEQLAAELAAADRRACAIALDVTRPDSVAGLFDAAAERLDGAIDILVNNAGITATRPALEHTEADWMDVIDVNLNGTWRVAQAAGRHMQAHGGGSIINIASILGLRVAQQVPAYTASKAALIQLTQALALEWARHGIRVNALAPGYIETDLNREFFASDAGQALIRRVPQRRLGQARELSAPLLLLASDASSFMTGSVLVVDGGHLISTL</sequence>
<dbReference type="FunFam" id="3.40.50.720:FF:000084">
    <property type="entry name" value="Short-chain dehydrogenase reductase"/>
    <property type="match status" value="1"/>
</dbReference>
<dbReference type="Gene3D" id="3.40.50.720">
    <property type="entry name" value="NAD(P)-binding Rossmann-like Domain"/>
    <property type="match status" value="1"/>
</dbReference>
<organism evidence="3 4">
    <name type="scientific">Achromobacter anxifer</name>
    <dbReference type="NCBI Taxonomy" id="1287737"/>
    <lineage>
        <taxon>Bacteria</taxon>
        <taxon>Pseudomonadati</taxon>
        <taxon>Pseudomonadota</taxon>
        <taxon>Betaproteobacteria</taxon>
        <taxon>Burkholderiales</taxon>
        <taxon>Alcaligenaceae</taxon>
        <taxon>Achromobacter</taxon>
    </lineage>
</organism>
<evidence type="ECO:0000313" key="3">
    <source>
        <dbReference type="EMBL" id="CAB3917696.1"/>
    </source>
</evidence>
<dbReference type="SMART" id="SM00822">
    <property type="entry name" value="PKS_KR"/>
    <property type="match status" value="1"/>
</dbReference>
<dbReference type="PRINTS" id="PR00081">
    <property type="entry name" value="GDHRDH"/>
</dbReference>
<protein>
    <submittedName>
        <fullName evidence="3">Gluconate 5-dehydrogenase</fullName>
        <ecNumber evidence="3">1.1.1.-</ecNumber>
    </submittedName>
</protein>
<evidence type="ECO:0000313" key="4">
    <source>
        <dbReference type="Proteomes" id="UP000494117"/>
    </source>
</evidence>
<dbReference type="PANTHER" id="PTHR42760:SF135">
    <property type="entry name" value="BLL7886 PROTEIN"/>
    <property type="match status" value="1"/>
</dbReference>
<dbReference type="AlphaFoldDB" id="A0A6S7EPS1"/>
<gene>
    <name evidence="3" type="primary">gno_5</name>
    <name evidence="3" type="ORF">LMG26858_05111</name>
</gene>
<name>A0A6S7EPS1_9BURK</name>
<dbReference type="Pfam" id="PF13561">
    <property type="entry name" value="adh_short_C2"/>
    <property type="match status" value="1"/>
</dbReference>
<evidence type="ECO:0000256" key="1">
    <source>
        <dbReference type="ARBA" id="ARBA00006484"/>
    </source>
</evidence>
<dbReference type="SUPFAM" id="SSF51735">
    <property type="entry name" value="NAD(P)-binding Rossmann-fold domains"/>
    <property type="match status" value="1"/>
</dbReference>
<dbReference type="PROSITE" id="PS00061">
    <property type="entry name" value="ADH_SHORT"/>
    <property type="match status" value="1"/>
</dbReference>
<dbReference type="Proteomes" id="UP000494117">
    <property type="component" value="Unassembled WGS sequence"/>
</dbReference>
<dbReference type="InterPro" id="IPR020904">
    <property type="entry name" value="Sc_DH/Rdtase_CS"/>
</dbReference>
<dbReference type="GO" id="GO:0030497">
    <property type="term" value="P:fatty acid elongation"/>
    <property type="evidence" value="ECO:0007669"/>
    <property type="project" value="TreeGrafter"/>
</dbReference>
<dbReference type="PANTHER" id="PTHR42760">
    <property type="entry name" value="SHORT-CHAIN DEHYDROGENASES/REDUCTASES FAMILY MEMBER"/>
    <property type="match status" value="1"/>
</dbReference>
<feature type="domain" description="Ketoreductase" evidence="2">
    <location>
        <begin position="8"/>
        <end position="188"/>
    </location>
</feature>
<proteinExistence type="inferred from homology"/>
<dbReference type="InterPro" id="IPR057326">
    <property type="entry name" value="KR_dom"/>
</dbReference>
<comment type="similarity">
    <text evidence="1">Belongs to the short-chain dehydrogenases/reductases (SDR) family.</text>
</comment>
<dbReference type="InterPro" id="IPR036291">
    <property type="entry name" value="NAD(P)-bd_dom_sf"/>
</dbReference>
<dbReference type="InterPro" id="IPR002347">
    <property type="entry name" value="SDR_fam"/>
</dbReference>
<reference evidence="3 4" key="1">
    <citation type="submission" date="2020-04" db="EMBL/GenBank/DDBJ databases">
        <authorList>
            <person name="De Canck E."/>
        </authorList>
    </citation>
    <scope>NUCLEOTIDE SEQUENCE [LARGE SCALE GENOMIC DNA]</scope>
    <source>
        <strain evidence="3 4">LMG 26858</strain>
    </source>
</reference>
<dbReference type="RefSeq" id="WP_175209824.1">
    <property type="nucleotide sequence ID" value="NZ_CADILG010000052.1"/>
</dbReference>
<dbReference type="NCBIfam" id="NF005559">
    <property type="entry name" value="PRK07231.1"/>
    <property type="match status" value="1"/>
</dbReference>
<dbReference type="GO" id="GO:0016616">
    <property type="term" value="F:oxidoreductase activity, acting on the CH-OH group of donors, NAD or NADP as acceptor"/>
    <property type="evidence" value="ECO:0007669"/>
    <property type="project" value="TreeGrafter"/>
</dbReference>
<keyword evidence="3" id="KW-0560">Oxidoreductase</keyword>
<keyword evidence="4" id="KW-1185">Reference proteome</keyword>